<evidence type="ECO:0000256" key="1">
    <source>
        <dbReference type="SAM" id="MobiDB-lite"/>
    </source>
</evidence>
<gene>
    <name evidence="2" type="ORF">BU26DRAFT_17347</name>
</gene>
<accession>A0A6A6J070</accession>
<keyword evidence="3" id="KW-1185">Reference proteome</keyword>
<sequence>MQDAYGQSSSPWPASMTRRAEGSAGARSNMRKPLHSMWRGSSRQYWRKRLPIEGGVARVSKGGGIATKSEETAHKVEASGVAAAARLLTSCQSPRAEEGVRGRWSSTRVGFEGCSAVLCRFSSSSSLEPVIFLQRIALRLARWRTYCGFHEQ</sequence>
<evidence type="ECO:0000313" key="3">
    <source>
        <dbReference type="Proteomes" id="UP000800094"/>
    </source>
</evidence>
<dbReference type="Proteomes" id="UP000800094">
    <property type="component" value="Unassembled WGS sequence"/>
</dbReference>
<feature type="region of interest" description="Disordered" evidence="1">
    <location>
        <begin position="1"/>
        <end position="34"/>
    </location>
</feature>
<evidence type="ECO:0000313" key="2">
    <source>
        <dbReference type="EMBL" id="KAF2256235.1"/>
    </source>
</evidence>
<organism evidence="2 3">
    <name type="scientific">Trematosphaeria pertusa</name>
    <dbReference type="NCBI Taxonomy" id="390896"/>
    <lineage>
        <taxon>Eukaryota</taxon>
        <taxon>Fungi</taxon>
        <taxon>Dikarya</taxon>
        <taxon>Ascomycota</taxon>
        <taxon>Pezizomycotina</taxon>
        <taxon>Dothideomycetes</taxon>
        <taxon>Pleosporomycetidae</taxon>
        <taxon>Pleosporales</taxon>
        <taxon>Massarineae</taxon>
        <taxon>Trematosphaeriaceae</taxon>
        <taxon>Trematosphaeria</taxon>
    </lineage>
</organism>
<name>A0A6A6J070_9PLEO</name>
<protein>
    <submittedName>
        <fullName evidence="2">Uncharacterized protein</fullName>
    </submittedName>
</protein>
<feature type="compositionally biased region" description="Polar residues" evidence="1">
    <location>
        <begin position="1"/>
        <end position="12"/>
    </location>
</feature>
<dbReference type="EMBL" id="ML987189">
    <property type="protein sequence ID" value="KAF2256235.1"/>
    <property type="molecule type" value="Genomic_DNA"/>
</dbReference>
<proteinExistence type="predicted"/>
<dbReference type="RefSeq" id="XP_033691239.1">
    <property type="nucleotide sequence ID" value="XM_033820305.1"/>
</dbReference>
<reference evidence="2" key="1">
    <citation type="journal article" date="2020" name="Stud. Mycol.">
        <title>101 Dothideomycetes genomes: a test case for predicting lifestyles and emergence of pathogens.</title>
        <authorList>
            <person name="Haridas S."/>
            <person name="Albert R."/>
            <person name="Binder M."/>
            <person name="Bloem J."/>
            <person name="Labutti K."/>
            <person name="Salamov A."/>
            <person name="Andreopoulos B."/>
            <person name="Baker S."/>
            <person name="Barry K."/>
            <person name="Bills G."/>
            <person name="Bluhm B."/>
            <person name="Cannon C."/>
            <person name="Castanera R."/>
            <person name="Culley D."/>
            <person name="Daum C."/>
            <person name="Ezra D."/>
            <person name="Gonzalez J."/>
            <person name="Henrissat B."/>
            <person name="Kuo A."/>
            <person name="Liang C."/>
            <person name="Lipzen A."/>
            <person name="Lutzoni F."/>
            <person name="Magnuson J."/>
            <person name="Mondo S."/>
            <person name="Nolan M."/>
            <person name="Ohm R."/>
            <person name="Pangilinan J."/>
            <person name="Park H.-J."/>
            <person name="Ramirez L."/>
            <person name="Alfaro M."/>
            <person name="Sun H."/>
            <person name="Tritt A."/>
            <person name="Yoshinaga Y."/>
            <person name="Zwiers L.-H."/>
            <person name="Turgeon B."/>
            <person name="Goodwin S."/>
            <person name="Spatafora J."/>
            <person name="Crous P."/>
            <person name="Grigoriev I."/>
        </authorList>
    </citation>
    <scope>NUCLEOTIDE SEQUENCE</scope>
    <source>
        <strain evidence="2">CBS 122368</strain>
    </source>
</reference>
<dbReference type="GeneID" id="54573635"/>
<dbReference type="AlphaFoldDB" id="A0A6A6J070"/>